<dbReference type="PANTHER" id="PTHR45952:SF4">
    <property type="entry name" value="ALUMINUM INDUCED PROTEIN WITH YGL AND LRDR MOTIFS"/>
    <property type="match status" value="1"/>
</dbReference>
<evidence type="ECO:0000259" key="1">
    <source>
        <dbReference type="Pfam" id="PF12481"/>
    </source>
</evidence>
<accession>A0ABR2QVG8</accession>
<proteinExistence type="predicted"/>
<gene>
    <name evidence="2" type="ORF">V6N11_042120</name>
</gene>
<dbReference type="PANTHER" id="PTHR45952">
    <property type="entry name" value="ALUMINUM INDUCED PROTEIN WITH YGL AND LRDR MOTIFS"/>
    <property type="match status" value="1"/>
</dbReference>
<dbReference type="InterPro" id="IPR044828">
    <property type="entry name" value="TSJT1-like"/>
</dbReference>
<comment type="caution">
    <text evidence="2">The sequence shown here is derived from an EMBL/GenBank/DDBJ whole genome shotgun (WGS) entry which is preliminary data.</text>
</comment>
<protein>
    <recommendedName>
        <fullName evidence="1">DUF3700 domain-containing protein</fullName>
    </recommendedName>
</protein>
<evidence type="ECO:0000313" key="3">
    <source>
        <dbReference type="Proteomes" id="UP001396334"/>
    </source>
</evidence>
<keyword evidence="3" id="KW-1185">Reference proteome</keyword>
<name>A0ABR2QVG8_9ROSI</name>
<sequence>MSRASVSLIGPSSSHLGYRCRWPYGEIVKKGCGKPSAPFPKGCFFTSSGGLHSFEYPQNELKAMPRVDVRDMPVVLHFVWIKRRGRNQPE</sequence>
<dbReference type="EMBL" id="JBBPBN010000030">
    <property type="protein sequence ID" value="KAK9004660.1"/>
    <property type="molecule type" value="Genomic_DNA"/>
</dbReference>
<reference evidence="2 3" key="1">
    <citation type="journal article" date="2024" name="G3 (Bethesda)">
        <title>Genome assembly of Hibiscus sabdariffa L. provides insights into metabolisms of medicinal natural products.</title>
        <authorList>
            <person name="Kim T."/>
        </authorList>
    </citation>
    <scope>NUCLEOTIDE SEQUENCE [LARGE SCALE GENOMIC DNA]</scope>
    <source>
        <strain evidence="2">TK-2024</strain>
        <tissue evidence="2">Old leaves</tissue>
    </source>
</reference>
<dbReference type="Pfam" id="PF12481">
    <property type="entry name" value="DUF3700"/>
    <property type="match status" value="1"/>
</dbReference>
<organism evidence="2 3">
    <name type="scientific">Hibiscus sabdariffa</name>
    <name type="common">roselle</name>
    <dbReference type="NCBI Taxonomy" id="183260"/>
    <lineage>
        <taxon>Eukaryota</taxon>
        <taxon>Viridiplantae</taxon>
        <taxon>Streptophyta</taxon>
        <taxon>Embryophyta</taxon>
        <taxon>Tracheophyta</taxon>
        <taxon>Spermatophyta</taxon>
        <taxon>Magnoliopsida</taxon>
        <taxon>eudicotyledons</taxon>
        <taxon>Gunneridae</taxon>
        <taxon>Pentapetalae</taxon>
        <taxon>rosids</taxon>
        <taxon>malvids</taxon>
        <taxon>Malvales</taxon>
        <taxon>Malvaceae</taxon>
        <taxon>Malvoideae</taxon>
        <taxon>Hibiscus</taxon>
    </lineage>
</organism>
<feature type="domain" description="DUF3700" evidence="1">
    <location>
        <begin position="26"/>
        <end position="69"/>
    </location>
</feature>
<dbReference type="InterPro" id="IPR024286">
    <property type="entry name" value="DUF3700"/>
</dbReference>
<dbReference type="Proteomes" id="UP001396334">
    <property type="component" value="Unassembled WGS sequence"/>
</dbReference>
<evidence type="ECO:0000313" key="2">
    <source>
        <dbReference type="EMBL" id="KAK9004660.1"/>
    </source>
</evidence>